<dbReference type="EMBL" id="CALNXK010000238">
    <property type="protein sequence ID" value="CAH3178334.1"/>
    <property type="molecule type" value="Genomic_DNA"/>
</dbReference>
<dbReference type="InterPro" id="IPR013098">
    <property type="entry name" value="Ig_I-set"/>
</dbReference>
<dbReference type="InterPro" id="IPR003598">
    <property type="entry name" value="Ig_sub2"/>
</dbReference>
<dbReference type="SMART" id="SM00409">
    <property type="entry name" value="IG"/>
    <property type="match status" value="3"/>
</dbReference>
<dbReference type="InterPro" id="IPR013783">
    <property type="entry name" value="Ig-like_fold"/>
</dbReference>
<dbReference type="InterPro" id="IPR003599">
    <property type="entry name" value="Ig_sub"/>
</dbReference>
<evidence type="ECO:0000256" key="2">
    <source>
        <dbReference type="ARBA" id="ARBA00023157"/>
    </source>
</evidence>
<evidence type="ECO:0000313" key="4">
    <source>
        <dbReference type="EMBL" id="CAH3178334.1"/>
    </source>
</evidence>
<feature type="domain" description="Ig-like" evidence="3">
    <location>
        <begin position="210"/>
        <end position="297"/>
    </location>
</feature>
<dbReference type="Pfam" id="PF13927">
    <property type="entry name" value="Ig_3"/>
    <property type="match status" value="1"/>
</dbReference>
<protein>
    <recommendedName>
        <fullName evidence="3">Ig-like domain-containing protein</fullName>
    </recommendedName>
</protein>
<proteinExistence type="predicted"/>
<dbReference type="Pfam" id="PF07679">
    <property type="entry name" value="I-set"/>
    <property type="match status" value="2"/>
</dbReference>
<dbReference type="InterPro" id="IPR007110">
    <property type="entry name" value="Ig-like_dom"/>
</dbReference>
<sequence>QPAFTTHPKNPEIFREGGSITFSSDANGIPEPTFSWTKDWSEVTADDRISLSADNKQLSLTNVNRTDSGEYRCVATNTLHRINASQIFLLGSSVSGGLLFERNQPEFTAHPQSQTLVQGSSVALSSDANGVPEPTFSWTKDGSAVTADNRISLSADNKNLSITNVNSTDSGEYRSVAANSVGTVNSNAAMLTVHCKKTFTNFLLKPNYQPEFTKHPQSQTLVQGSSVTLSSDANGVPEPTFTWTKDGSAVIANKRISLSADNKQLSLTNMNSTDTGEYRCVATNSVRTVYSNAATLTLQG</sequence>
<keyword evidence="2" id="KW-1015">Disulfide bond</keyword>
<dbReference type="PANTHER" id="PTHR45080:SF8">
    <property type="entry name" value="IG-LIKE DOMAIN-CONTAINING PROTEIN"/>
    <property type="match status" value="1"/>
</dbReference>
<feature type="domain" description="Ig-like" evidence="3">
    <location>
        <begin position="105"/>
        <end position="192"/>
    </location>
</feature>
<organism evidence="4 5">
    <name type="scientific">Porites lobata</name>
    <dbReference type="NCBI Taxonomy" id="104759"/>
    <lineage>
        <taxon>Eukaryota</taxon>
        <taxon>Metazoa</taxon>
        <taxon>Cnidaria</taxon>
        <taxon>Anthozoa</taxon>
        <taxon>Hexacorallia</taxon>
        <taxon>Scleractinia</taxon>
        <taxon>Fungiina</taxon>
        <taxon>Poritidae</taxon>
        <taxon>Porites</taxon>
    </lineage>
</organism>
<evidence type="ECO:0000259" key="3">
    <source>
        <dbReference type="PROSITE" id="PS50835"/>
    </source>
</evidence>
<name>A0ABN8RIB2_9CNID</name>
<dbReference type="SMART" id="SM00408">
    <property type="entry name" value="IGc2"/>
    <property type="match status" value="3"/>
</dbReference>
<evidence type="ECO:0000313" key="5">
    <source>
        <dbReference type="Proteomes" id="UP001159405"/>
    </source>
</evidence>
<feature type="non-terminal residue" evidence="4">
    <location>
        <position position="1"/>
    </location>
</feature>
<keyword evidence="1" id="KW-0732">Signal</keyword>
<keyword evidence="5" id="KW-1185">Reference proteome</keyword>
<dbReference type="PROSITE" id="PS50835">
    <property type="entry name" value="IG_LIKE"/>
    <property type="match status" value="3"/>
</dbReference>
<dbReference type="SUPFAM" id="SSF48726">
    <property type="entry name" value="Immunoglobulin"/>
    <property type="match status" value="3"/>
</dbReference>
<dbReference type="Gene3D" id="2.60.40.10">
    <property type="entry name" value="Immunoglobulins"/>
    <property type="match status" value="3"/>
</dbReference>
<dbReference type="InterPro" id="IPR036179">
    <property type="entry name" value="Ig-like_dom_sf"/>
</dbReference>
<feature type="domain" description="Ig-like" evidence="3">
    <location>
        <begin position="2"/>
        <end position="85"/>
    </location>
</feature>
<dbReference type="PANTHER" id="PTHR45080">
    <property type="entry name" value="CONTACTIN 5"/>
    <property type="match status" value="1"/>
</dbReference>
<gene>
    <name evidence="4" type="ORF">PLOB_00020293</name>
</gene>
<dbReference type="InterPro" id="IPR050958">
    <property type="entry name" value="Cell_Adh-Cytoskel_Orgn"/>
</dbReference>
<accession>A0ABN8RIB2</accession>
<reference evidence="4 5" key="1">
    <citation type="submission" date="2022-05" db="EMBL/GenBank/DDBJ databases">
        <authorList>
            <consortium name="Genoscope - CEA"/>
            <person name="William W."/>
        </authorList>
    </citation>
    <scope>NUCLEOTIDE SEQUENCE [LARGE SCALE GENOMIC DNA]</scope>
</reference>
<dbReference type="Proteomes" id="UP001159405">
    <property type="component" value="Unassembled WGS sequence"/>
</dbReference>
<evidence type="ECO:0000256" key="1">
    <source>
        <dbReference type="ARBA" id="ARBA00022729"/>
    </source>
</evidence>
<comment type="caution">
    <text evidence="4">The sequence shown here is derived from an EMBL/GenBank/DDBJ whole genome shotgun (WGS) entry which is preliminary data.</text>
</comment>